<gene>
    <name evidence="11" type="ORF">CUS_5132</name>
</gene>
<organism evidence="11 12">
    <name type="scientific">Ruminococcus albus 8</name>
    <dbReference type="NCBI Taxonomy" id="246199"/>
    <lineage>
        <taxon>Bacteria</taxon>
        <taxon>Bacillati</taxon>
        <taxon>Bacillota</taxon>
        <taxon>Clostridia</taxon>
        <taxon>Eubacteriales</taxon>
        <taxon>Oscillospiraceae</taxon>
        <taxon>Ruminococcus</taxon>
    </lineage>
</organism>
<dbReference type="AlphaFoldDB" id="E9S9N6"/>
<keyword evidence="9" id="KW-0963">Cytoplasm</keyword>
<evidence type="ECO:0000256" key="6">
    <source>
        <dbReference type="ARBA" id="ARBA00023004"/>
    </source>
</evidence>
<evidence type="ECO:0000256" key="2">
    <source>
        <dbReference type="ARBA" id="ARBA00017228"/>
    </source>
</evidence>
<dbReference type="InterPro" id="IPR004559">
    <property type="entry name" value="HemW-like"/>
</dbReference>
<dbReference type="InterPro" id="IPR034505">
    <property type="entry name" value="Coproporphyrinogen-III_oxidase"/>
</dbReference>
<dbReference type="NCBIfam" id="TIGR00539">
    <property type="entry name" value="hemN_rel"/>
    <property type="match status" value="1"/>
</dbReference>
<dbReference type="PANTHER" id="PTHR13932:SF5">
    <property type="entry name" value="RADICAL S-ADENOSYL METHIONINE DOMAIN-CONTAINING PROTEIN 1, MITOCHONDRIAL"/>
    <property type="match status" value="1"/>
</dbReference>
<evidence type="ECO:0000256" key="9">
    <source>
        <dbReference type="RuleBase" id="RU364116"/>
    </source>
</evidence>
<dbReference type="eggNOG" id="COG0635">
    <property type="taxonomic scope" value="Bacteria"/>
</dbReference>
<keyword evidence="12" id="KW-1185">Reference proteome</keyword>
<dbReference type="GO" id="GO:0004109">
    <property type="term" value="F:coproporphyrinogen oxidase activity"/>
    <property type="evidence" value="ECO:0007669"/>
    <property type="project" value="InterPro"/>
</dbReference>
<keyword evidence="6 9" id="KW-0408">Iron</keyword>
<evidence type="ECO:0000313" key="11">
    <source>
        <dbReference type="EMBL" id="EGC04009.1"/>
    </source>
</evidence>
<dbReference type="PROSITE" id="PS51918">
    <property type="entry name" value="RADICAL_SAM"/>
    <property type="match status" value="1"/>
</dbReference>
<dbReference type="GO" id="GO:0046872">
    <property type="term" value="F:metal ion binding"/>
    <property type="evidence" value="ECO:0007669"/>
    <property type="project" value="UniProtKB-UniRule"/>
</dbReference>
<keyword evidence="9" id="KW-0004">4Fe-4S</keyword>
<comment type="caution">
    <text evidence="11">The sequence shown here is derived from an EMBL/GenBank/DDBJ whole genome shotgun (WGS) entry which is preliminary data.</text>
</comment>
<dbReference type="GO" id="GO:0051539">
    <property type="term" value="F:4 iron, 4 sulfur cluster binding"/>
    <property type="evidence" value="ECO:0007669"/>
    <property type="project" value="UniProtKB-UniRule"/>
</dbReference>
<dbReference type="SFLD" id="SFLDG01082">
    <property type="entry name" value="B12-binding_domain_containing"/>
    <property type="match status" value="1"/>
</dbReference>
<keyword evidence="7 9" id="KW-0411">Iron-sulfur</keyword>
<dbReference type="InterPro" id="IPR007197">
    <property type="entry name" value="rSAM"/>
</dbReference>
<evidence type="ECO:0000256" key="4">
    <source>
        <dbReference type="ARBA" id="ARBA00022691"/>
    </source>
</evidence>
<dbReference type="SUPFAM" id="SSF102114">
    <property type="entry name" value="Radical SAM enzymes"/>
    <property type="match status" value="1"/>
</dbReference>
<protein>
    <recommendedName>
        <fullName evidence="2 9">Heme chaperone HemW</fullName>
    </recommendedName>
</protein>
<comment type="similarity">
    <text evidence="1">Belongs to the anaerobic coproporphyrinogen-III oxidase family. HemW subfamily.</text>
</comment>
<dbReference type="RefSeq" id="WP_002847692.1">
    <property type="nucleotide sequence ID" value="NZ_ADKM02000045.1"/>
</dbReference>
<dbReference type="GO" id="GO:0006779">
    <property type="term" value="P:porphyrin-containing compound biosynthetic process"/>
    <property type="evidence" value="ECO:0007669"/>
    <property type="project" value="InterPro"/>
</dbReference>
<evidence type="ECO:0000256" key="1">
    <source>
        <dbReference type="ARBA" id="ARBA00006100"/>
    </source>
</evidence>
<reference evidence="11 12" key="1">
    <citation type="submission" date="2011-02" db="EMBL/GenBank/DDBJ databases">
        <authorList>
            <person name="Nelson K.E."/>
            <person name="Sutton G."/>
            <person name="Torralba M."/>
            <person name="Durkin S."/>
            <person name="Harkins D."/>
            <person name="Montgomery R."/>
            <person name="Ziemer C."/>
            <person name="Klaassens E."/>
            <person name="Ocuiv P."/>
            <person name="Morrison M."/>
        </authorList>
    </citation>
    <scope>NUCLEOTIDE SEQUENCE [LARGE SCALE GENOMIC DNA]</scope>
    <source>
        <strain evidence="11 12">8</strain>
    </source>
</reference>
<name>E9S9N6_RUMAL</name>
<dbReference type="InterPro" id="IPR006638">
    <property type="entry name" value="Elp3/MiaA/NifB-like_rSAM"/>
</dbReference>
<keyword evidence="3 9" id="KW-0349">Heme</keyword>
<evidence type="ECO:0000256" key="5">
    <source>
        <dbReference type="ARBA" id="ARBA00022723"/>
    </source>
</evidence>
<sequence length="372" mass="42046">MLGIYVHVPFCLRKCPYCSFYSLPYDEDTAEKYVQAICRNIAYYKDRGLRADTLYLGGGTPSVLTAEQLGRILNECRQVFLLDNAEITLEANPCTVDEHKMRELRDAGFNRISFGIQSVDNDRLRFLGRLHDSSTAVNAVLNAQKAGFENISGDIMLGAANEDINSLCSSLEAICSLPLKHVSAYMLKIEKGTPFYDDKYKNLIADDDLMSELYLTAVEMLEKKGFKQYEISNFAMDGYQSRHNNKYWQGEEYIGFGPSAHSFFNCVRYFCPPDLKDFIESDLQTCDMAEADPDKAEEYILLGLRLRKGISLDKVSELYSTEAAEKIRKLAEMYKRHGLVICDGNTVSLTAKGFLVSNSIISEFIGVCDEKR</sequence>
<feature type="domain" description="Radical SAM core" evidence="10">
    <location>
        <begin position="1"/>
        <end position="227"/>
    </location>
</feature>
<evidence type="ECO:0000313" key="12">
    <source>
        <dbReference type="Proteomes" id="UP000004259"/>
    </source>
</evidence>
<evidence type="ECO:0000256" key="3">
    <source>
        <dbReference type="ARBA" id="ARBA00022617"/>
    </source>
</evidence>
<proteinExistence type="inferred from homology"/>
<dbReference type="SFLD" id="SFLDG01065">
    <property type="entry name" value="anaerobic_coproporphyrinogen-I"/>
    <property type="match status" value="1"/>
</dbReference>
<dbReference type="InterPro" id="IPR013785">
    <property type="entry name" value="Aldolase_TIM"/>
</dbReference>
<dbReference type="SMART" id="SM00729">
    <property type="entry name" value="Elp3"/>
    <property type="match status" value="1"/>
</dbReference>
<dbReference type="CDD" id="cd01335">
    <property type="entry name" value="Radical_SAM"/>
    <property type="match status" value="1"/>
</dbReference>
<comment type="function">
    <text evidence="9">Probably acts as a heme chaperone, transferring heme to an unknown acceptor. Binds one molecule of heme per monomer, possibly covalently. Binds 1 [4Fe-4S] cluster. The cluster is coordinated with 3 cysteines and an exchangeable S-adenosyl-L-methionine.</text>
</comment>
<evidence type="ECO:0000256" key="7">
    <source>
        <dbReference type="ARBA" id="ARBA00023014"/>
    </source>
</evidence>
<dbReference type="OrthoDB" id="9808022at2"/>
<comment type="subcellular location">
    <subcellularLocation>
        <location evidence="9">Cytoplasm</location>
    </subcellularLocation>
</comment>
<keyword evidence="4 9" id="KW-0949">S-adenosyl-L-methionine</keyword>
<dbReference type="Proteomes" id="UP000004259">
    <property type="component" value="Unassembled WGS sequence"/>
</dbReference>
<dbReference type="GO" id="GO:0005737">
    <property type="term" value="C:cytoplasm"/>
    <property type="evidence" value="ECO:0007669"/>
    <property type="project" value="UniProtKB-SubCell"/>
</dbReference>
<dbReference type="SFLD" id="SFLDF00288">
    <property type="entry name" value="HemN-like__clustered_with_nucl"/>
    <property type="match status" value="1"/>
</dbReference>
<evidence type="ECO:0000256" key="8">
    <source>
        <dbReference type="ARBA" id="ARBA00023186"/>
    </source>
</evidence>
<dbReference type="Gene3D" id="3.20.20.70">
    <property type="entry name" value="Aldolase class I"/>
    <property type="match status" value="1"/>
</dbReference>
<keyword evidence="8 9" id="KW-0143">Chaperone</keyword>
<dbReference type="Pfam" id="PF06969">
    <property type="entry name" value="HemN_C"/>
    <property type="match status" value="1"/>
</dbReference>
<dbReference type="InterPro" id="IPR010723">
    <property type="entry name" value="HemN_C"/>
</dbReference>
<dbReference type="SFLD" id="SFLDS00029">
    <property type="entry name" value="Radical_SAM"/>
    <property type="match status" value="1"/>
</dbReference>
<accession>E9S9N6</accession>
<dbReference type="SFLD" id="SFLDF00562">
    <property type="entry name" value="HemN-like__clustered_with_heat"/>
    <property type="match status" value="1"/>
</dbReference>
<dbReference type="STRING" id="246199.CUS_5132"/>
<dbReference type="EMBL" id="ADKM02000045">
    <property type="protein sequence ID" value="EGC04009.1"/>
    <property type="molecule type" value="Genomic_DNA"/>
</dbReference>
<dbReference type="Pfam" id="PF04055">
    <property type="entry name" value="Radical_SAM"/>
    <property type="match status" value="1"/>
</dbReference>
<keyword evidence="5 9" id="KW-0479">Metal-binding</keyword>
<dbReference type="InterPro" id="IPR058240">
    <property type="entry name" value="rSAM_sf"/>
</dbReference>
<dbReference type="PANTHER" id="PTHR13932">
    <property type="entry name" value="COPROPORPHYRINIGEN III OXIDASE"/>
    <property type="match status" value="1"/>
</dbReference>
<evidence type="ECO:0000259" key="10">
    <source>
        <dbReference type="PROSITE" id="PS51918"/>
    </source>
</evidence>